<evidence type="ECO:0000313" key="3">
    <source>
        <dbReference type="EMBL" id="PIH05762.1"/>
    </source>
</evidence>
<dbReference type="RefSeq" id="WP_099837235.1">
    <property type="nucleotide sequence ID" value="NZ_PEIK01000001.1"/>
</dbReference>
<evidence type="ECO:0000256" key="2">
    <source>
        <dbReference type="SAM" id="SignalP"/>
    </source>
</evidence>
<dbReference type="SUPFAM" id="SSF88713">
    <property type="entry name" value="Glycoside hydrolase/deacetylase"/>
    <property type="match status" value="1"/>
</dbReference>
<feature type="chain" id="PRO_5039712857" evidence="2">
    <location>
        <begin position="22"/>
        <end position="550"/>
    </location>
</feature>
<keyword evidence="1" id="KW-0472">Membrane</keyword>
<protein>
    <submittedName>
        <fullName evidence="3">Transcription factor</fullName>
    </submittedName>
</protein>
<name>A0A2G7HMY9_9CLOT</name>
<keyword evidence="1" id="KW-1133">Transmembrane helix</keyword>
<keyword evidence="1" id="KW-0812">Transmembrane</keyword>
<gene>
    <name evidence="3" type="ORF">CS538_00095</name>
</gene>
<dbReference type="CDD" id="cd10923">
    <property type="entry name" value="CE4_COG5298"/>
    <property type="match status" value="1"/>
</dbReference>
<feature type="signal peptide" evidence="2">
    <location>
        <begin position="1"/>
        <end position="21"/>
    </location>
</feature>
<dbReference type="InterPro" id="IPR011330">
    <property type="entry name" value="Glyco_hydro/deAcase_b/a-brl"/>
</dbReference>
<accession>A0A2G7HMY9</accession>
<feature type="transmembrane region" description="Helical" evidence="1">
    <location>
        <begin position="520"/>
        <end position="540"/>
    </location>
</feature>
<dbReference type="InterPro" id="IPR018763">
    <property type="entry name" value="DUF2334"/>
</dbReference>
<sequence length="550" mass="64976">MYKKITIYFMIFFLLFTNANCKVKAADSDKKEKVLIVYDSLNFFSYNNNIVYSVRELLGAFNTVVKVVNIADYKEGEISNYDYVFVMGIEGELNKKTFIKDLKNYNKKICWIGEGIDILLQNNPKYSMRYVDSKSDITEAYYSNKENINISKMEKFYLDSKESFTVLRPYSKETKIYAYLSNGKDYFPYIINEKNLWHISRINNNLVIFYIFSDILNYIFEVDKFKEEKVFIRIEDVHPLIDINKLKAIADYLYSEDIPFMIALIPTFVDTRTGYVNSMSDQKKFINTIKYMQQKGGTVILHGDTHPNNKEEASGEEHEFWNGKENAILKVDMGKYMYDKVGKGIKECVKNNIYPLGFEAPNYAMDMRTYKEFKKYFSTCVGQCQSSDKRFTSAAYPYVLKDTETFNILISENLGYIEKENPLWLKKIQENFRQISMVRGYTTGVFFHSYIDINYLKELVDYLKSQNVDFLDLKKEENWVRWNDIKILSRDGKINISHKESQENSKQGFKEKRFVERANFIVIMIVTVFVTIFIIMFFVSKKKDKNKFLR</sequence>
<dbReference type="AlphaFoldDB" id="A0A2G7HMY9"/>
<keyword evidence="2" id="KW-0732">Signal</keyword>
<keyword evidence="4" id="KW-1185">Reference proteome</keyword>
<dbReference type="GO" id="GO:0005975">
    <property type="term" value="P:carbohydrate metabolic process"/>
    <property type="evidence" value="ECO:0007669"/>
    <property type="project" value="InterPro"/>
</dbReference>
<organism evidence="3 4">
    <name type="scientific">Clostridium combesii</name>
    <dbReference type="NCBI Taxonomy" id="39481"/>
    <lineage>
        <taxon>Bacteria</taxon>
        <taxon>Bacillati</taxon>
        <taxon>Bacillota</taxon>
        <taxon>Clostridia</taxon>
        <taxon>Eubacteriales</taxon>
        <taxon>Clostridiaceae</taxon>
        <taxon>Clostridium</taxon>
    </lineage>
</organism>
<dbReference type="Proteomes" id="UP000231322">
    <property type="component" value="Unassembled WGS sequence"/>
</dbReference>
<proteinExistence type="predicted"/>
<reference evidence="3 4" key="1">
    <citation type="submission" date="2017-10" db="EMBL/GenBank/DDBJ databases">
        <title>Reclassification of Eubacterium combesii and discrepancies in the nomenclature of botulinum neurotoxin producing clostridia. Request for an Opinion.</title>
        <authorList>
            <person name="Dobritsa A.P."/>
            <person name="Kutumbaka K.K."/>
            <person name="Samadpour M."/>
        </authorList>
    </citation>
    <scope>NUCLEOTIDE SEQUENCE [LARGE SCALE GENOMIC DNA]</scope>
    <source>
        <strain evidence="3 4">DSM 20696</strain>
    </source>
</reference>
<evidence type="ECO:0000256" key="1">
    <source>
        <dbReference type="SAM" id="Phobius"/>
    </source>
</evidence>
<evidence type="ECO:0000313" key="4">
    <source>
        <dbReference type="Proteomes" id="UP000231322"/>
    </source>
</evidence>
<comment type="caution">
    <text evidence="3">The sequence shown here is derived from an EMBL/GenBank/DDBJ whole genome shotgun (WGS) entry which is preliminary data.</text>
</comment>
<dbReference type="EMBL" id="PEIK01000001">
    <property type="protein sequence ID" value="PIH05762.1"/>
    <property type="molecule type" value="Genomic_DNA"/>
</dbReference>
<dbReference type="Pfam" id="PF10096">
    <property type="entry name" value="DUF2334"/>
    <property type="match status" value="1"/>
</dbReference>